<dbReference type="EMBL" id="JAGMWT010000024">
    <property type="protein sequence ID" value="KAH7111337.1"/>
    <property type="molecule type" value="Genomic_DNA"/>
</dbReference>
<comment type="caution">
    <text evidence="3">The sequence shown here is derived from an EMBL/GenBank/DDBJ whole genome shotgun (WGS) entry which is preliminary data.</text>
</comment>
<organism evidence="3 4">
    <name type="scientific">Dendryphion nanum</name>
    <dbReference type="NCBI Taxonomy" id="256645"/>
    <lineage>
        <taxon>Eukaryota</taxon>
        <taxon>Fungi</taxon>
        <taxon>Dikarya</taxon>
        <taxon>Ascomycota</taxon>
        <taxon>Pezizomycotina</taxon>
        <taxon>Dothideomycetes</taxon>
        <taxon>Pleosporomycetidae</taxon>
        <taxon>Pleosporales</taxon>
        <taxon>Torulaceae</taxon>
        <taxon>Dendryphion</taxon>
    </lineage>
</organism>
<evidence type="ECO:0000313" key="4">
    <source>
        <dbReference type="Proteomes" id="UP000700596"/>
    </source>
</evidence>
<proteinExistence type="predicted"/>
<feature type="coiled-coil region" evidence="1">
    <location>
        <begin position="84"/>
        <end position="111"/>
    </location>
</feature>
<dbReference type="OrthoDB" id="3856898at2759"/>
<name>A0A9P9D2K7_9PLEO</name>
<dbReference type="Proteomes" id="UP000700596">
    <property type="component" value="Unassembled WGS sequence"/>
</dbReference>
<sequence>MATSWPQQSTWPTELREHATRLSTYLQDTLVCIERTDNQPVPAELVKTIIHGTVTFILKTQHTPDLNTVHDALRIAKTEAKATADHTAQALHDLKKELENTTEAIRQSAAITQQNMNIGEEARAAAKEAAEAGKVVIEKTREMHIRGMQNQASGPASYAAAAVRGQTLAGIHNIQSPRAPPVQTQREIVVNIRNPLTIQNLRAMNPRNLKAYVEQAIEQSGNDNITSIKIVSSNQLKSGDLSIRTANNSETEALRQFADDWAHRIGSGATVRNPTYGVLAHGIRTNTLDMDKFEENRSQMLQDNRPFIPQAEIKYIGWLTRSAPNKSASTIIIEFARPEDANKIIDEGLIWQGECKATTACGYCAQEHNSRDCPSKVDRGVPKKCVTCRGEHEAWNRHCPTRKEELAKAKAAYDIRPHYHPVPVATGGTTQPGGTPSSTQGSRPSQNPTSIREAQMARNRSQSRRGQKRTNTGNTIDNGDKENQLGRENSSQRPQRHIIPSRRALEAIENNTQVMRWSSQQMDVDPETNA</sequence>
<evidence type="ECO:0000313" key="3">
    <source>
        <dbReference type="EMBL" id="KAH7111337.1"/>
    </source>
</evidence>
<reference evidence="3" key="1">
    <citation type="journal article" date="2021" name="Nat. Commun.">
        <title>Genetic determinants of endophytism in the Arabidopsis root mycobiome.</title>
        <authorList>
            <person name="Mesny F."/>
            <person name="Miyauchi S."/>
            <person name="Thiergart T."/>
            <person name="Pickel B."/>
            <person name="Atanasova L."/>
            <person name="Karlsson M."/>
            <person name="Huettel B."/>
            <person name="Barry K.W."/>
            <person name="Haridas S."/>
            <person name="Chen C."/>
            <person name="Bauer D."/>
            <person name="Andreopoulos W."/>
            <person name="Pangilinan J."/>
            <person name="LaButti K."/>
            <person name="Riley R."/>
            <person name="Lipzen A."/>
            <person name="Clum A."/>
            <person name="Drula E."/>
            <person name="Henrissat B."/>
            <person name="Kohler A."/>
            <person name="Grigoriev I.V."/>
            <person name="Martin F.M."/>
            <person name="Hacquard S."/>
        </authorList>
    </citation>
    <scope>NUCLEOTIDE SEQUENCE</scope>
    <source>
        <strain evidence="3">MPI-CAGE-CH-0243</strain>
    </source>
</reference>
<keyword evidence="4" id="KW-1185">Reference proteome</keyword>
<accession>A0A9P9D2K7</accession>
<feature type="region of interest" description="Disordered" evidence="2">
    <location>
        <begin position="417"/>
        <end position="497"/>
    </location>
</feature>
<protein>
    <submittedName>
        <fullName evidence="3">Uncharacterized protein</fullName>
    </submittedName>
</protein>
<gene>
    <name evidence="3" type="ORF">B0J11DRAFT_498685</name>
</gene>
<feature type="compositionally biased region" description="Low complexity" evidence="2">
    <location>
        <begin position="426"/>
        <end position="446"/>
    </location>
</feature>
<evidence type="ECO:0000256" key="1">
    <source>
        <dbReference type="SAM" id="Coils"/>
    </source>
</evidence>
<evidence type="ECO:0000256" key="2">
    <source>
        <dbReference type="SAM" id="MobiDB-lite"/>
    </source>
</evidence>
<dbReference type="AlphaFoldDB" id="A0A9P9D2K7"/>
<keyword evidence="1" id="KW-0175">Coiled coil</keyword>